<dbReference type="GO" id="GO:0005886">
    <property type="term" value="C:plasma membrane"/>
    <property type="evidence" value="ECO:0007669"/>
    <property type="project" value="UniProtKB-SubCell"/>
</dbReference>
<comment type="catalytic activity">
    <reaction evidence="9 10">
        <text>Release of signal peptides from bacterial membrane prolipoproteins. Hydrolyzes -Xaa-Yaa-Zaa-|-(S,diacylglyceryl)Cys-, in which Xaa is hydrophobic (preferably Leu), and Yaa (Ala or Ser) and Zaa (Gly or Ala) have small, neutral side chains.</text>
        <dbReference type="EC" id="3.4.23.36"/>
    </reaction>
</comment>
<comment type="similarity">
    <text evidence="1 9 11">Belongs to the peptidase A8 family.</text>
</comment>
<protein>
    <recommendedName>
        <fullName evidence="9">Lipoprotein signal peptidase</fullName>
        <ecNumber evidence="9">3.4.23.36</ecNumber>
    </recommendedName>
    <alternativeName>
        <fullName evidence="9">Prolipoprotein signal peptidase</fullName>
    </alternativeName>
    <alternativeName>
        <fullName evidence="9">Signal peptidase II</fullName>
        <shortName evidence="9">SPase II</shortName>
    </alternativeName>
</protein>
<name>A0AAW4WCP7_9FIRM</name>
<dbReference type="Proteomes" id="UP001198893">
    <property type="component" value="Unassembled WGS sequence"/>
</dbReference>
<proteinExistence type="inferred from homology"/>
<evidence type="ECO:0000256" key="9">
    <source>
        <dbReference type="HAMAP-Rule" id="MF_00161"/>
    </source>
</evidence>
<dbReference type="AlphaFoldDB" id="A0AAW4WCP7"/>
<dbReference type="EMBL" id="JAJEQW010000001">
    <property type="protein sequence ID" value="MCC2241099.1"/>
    <property type="molecule type" value="Genomic_DNA"/>
</dbReference>
<dbReference type="NCBIfam" id="TIGR00077">
    <property type="entry name" value="lspA"/>
    <property type="match status" value="1"/>
</dbReference>
<keyword evidence="6 9" id="KW-0378">Hydrolase</keyword>
<dbReference type="InterPro" id="IPR001872">
    <property type="entry name" value="Peptidase_A8"/>
</dbReference>
<dbReference type="GO" id="GO:0006508">
    <property type="term" value="P:proteolysis"/>
    <property type="evidence" value="ECO:0007669"/>
    <property type="project" value="UniProtKB-KW"/>
</dbReference>
<evidence type="ECO:0000256" key="3">
    <source>
        <dbReference type="ARBA" id="ARBA00022670"/>
    </source>
</evidence>
<feature type="transmembrane region" description="Helical" evidence="9">
    <location>
        <begin position="66"/>
        <end position="85"/>
    </location>
</feature>
<evidence type="ECO:0000256" key="7">
    <source>
        <dbReference type="ARBA" id="ARBA00022989"/>
    </source>
</evidence>
<keyword evidence="3 9" id="KW-0645">Protease</keyword>
<feature type="transmembrane region" description="Helical" evidence="9">
    <location>
        <begin position="131"/>
        <end position="154"/>
    </location>
</feature>
<keyword evidence="5 9" id="KW-0064">Aspartyl protease</keyword>
<evidence type="ECO:0000256" key="5">
    <source>
        <dbReference type="ARBA" id="ARBA00022750"/>
    </source>
</evidence>
<sequence>MNKKIMYIITILSTAVLLFLDQIAKYLAVLHLKGQAAIPIIKNVFELQYLENQGAAFGIMQGKKTFFVIGTLIFLVIVGILYHNIPLTKRFTPIRIVAVLIIAGAIGNMIDRVVHQYVIDFFYFKLINFPIFNVADIYVVVACILFILLMLFYYKEEELGQIFPFMKSKKAEE</sequence>
<feature type="active site" evidence="9">
    <location>
        <position position="136"/>
    </location>
</feature>
<evidence type="ECO:0000256" key="2">
    <source>
        <dbReference type="ARBA" id="ARBA00022475"/>
    </source>
</evidence>
<dbReference type="Pfam" id="PF01252">
    <property type="entry name" value="Peptidase_A8"/>
    <property type="match status" value="1"/>
</dbReference>
<feature type="transmembrane region" description="Helical" evidence="9">
    <location>
        <begin position="91"/>
        <end position="110"/>
    </location>
</feature>
<evidence type="ECO:0000256" key="11">
    <source>
        <dbReference type="RuleBase" id="RU004181"/>
    </source>
</evidence>
<dbReference type="RefSeq" id="WP_227709533.1">
    <property type="nucleotide sequence ID" value="NZ_JAJEQW010000001.1"/>
</dbReference>
<organism evidence="12 13">
    <name type="scientific">Roseburia amylophila</name>
    <dbReference type="NCBI Taxonomy" id="2981794"/>
    <lineage>
        <taxon>Bacteria</taxon>
        <taxon>Bacillati</taxon>
        <taxon>Bacillota</taxon>
        <taxon>Clostridia</taxon>
        <taxon>Lachnospirales</taxon>
        <taxon>Lachnospiraceae</taxon>
        <taxon>Roseburia</taxon>
    </lineage>
</organism>
<accession>A0AAW4WCP7</accession>
<evidence type="ECO:0000256" key="8">
    <source>
        <dbReference type="ARBA" id="ARBA00023136"/>
    </source>
</evidence>
<evidence type="ECO:0000313" key="13">
    <source>
        <dbReference type="Proteomes" id="UP001198893"/>
    </source>
</evidence>
<dbReference type="PANTHER" id="PTHR33695">
    <property type="entry name" value="LIPOPROTEIN SIGNAL PEPTIDASE"/>
    <property type="match status" value="1"/>
</dbReference>
<keyword evidence="4 9" id="KW-0812">Transmembrane</keyword>
<evidence type="ECO:0000313" key="12">
    <source>
        <dbReference type="EMBL" id="MCC2241099.1"/>
    </source>
</evidence>
<comment type="caution">
    <text evidence="12">The sequence shown here is derived from an EMBL/GenBank/DDBJ whole genome shotgun (WGS) entry which is preliminary data.</text>
</comment>
<evidence type="ECO:0000256" key="6">
    <source>
        <dbReference type="ARBA" id="ARBA00022801"/>
    </source>
</evidence>
<evidence type="ECO:0000256" key="4">
    <source>
        <dbReference type="ARBA" id="ARBA00022692"/>
    </source>
</evidence>
<dbReference type="PRINTS" id="PR00781">
    <property type="entry name" value="LIPOSIGPTASE"/>
</dbReference>
<feature type="transmembrane region" description="Helical" evidence="9">
    <location>
        <begin position="6"/>
        <end position="24"/>
    </location>
</feature>
<keyword evidence="8 9" id="KW-0472">Membrane</keyword>
<comment type="function">
    <text evidence="9 10">This protein specifically catalyzes the removal of signal peptides from prolipoproteins.</text>
</comment>
<dbReference type="GO" id="GO:0004190">
    <property type="term" value="F:aspartic-type endopeptidase activity"/>
    <property type="evidence" value="ECO:0007669"/>
    <property type="project" value="UniProtKB-UniRule"/>
</dbReference>
<dbReference type="EC" id="3.4.23.36" evidence="9"/>
<gene>
    <name evidence="9 12" type="primary">lspA</name>
    <name evidence="12" type="ORF">LKD47_02115</name>
</gene>
<comment type="subcellular location">
    <subcellularLocation>
        <location evidence="9">Cell membrane</location>
        <topology evidence="9">Multi-pass membrane protein</topology>
    </subcellularLocation>
</comment>
<evidence type="ECO:0000256" key="10">
    <source>
        <dbReference type="RuleBase" id="RU000594"/>
    </source>
</evidence>
<keyword evidence="2 9" id="KW-1003">Cell membrane</keyword>
<evidence type="ECO:0000256" key="1">
    <source>
        <dbReference type="ARBA" id="ARBA00006139"/>
    </source>
</evidence>
<dbReference type="PROSITE" id="PS00855">
    <property type="entry name" value="SPASE_II"/>
    <property type="match status" value="1"/>
</dbReference>
<reference evidence="12" key="1">
    <citation type="submission" date="2021-10" db="EMBL/GenBank/DDBJ databases">
        <title>Anaerobic single-cell dispensing facilitates the cultivation of human gut bacteria.</title>
        <authorList>
            <person name="Afrizal A."/>
        </authorList>
    </citation>
    <scope>NUCLEOTIDE SEQUENCE</scope>
    <source>
        <strain evidence="12">CLA-AA-H204</strain>
    </source>
</reference>
<keyword evidence="7 9" id="KW-1133">Transmembrane helix</keyword>
<dbReference type="HAMAP" id="MF_00161">
    <property type="entry name" value="LspA"/>
    <property type="match status" value="1"/>
</dbReference>
<feature type="active site" evidence="9">
    <location>
        <position position="120"/>
    </location>
</feature>
<comment type="pathway">
    <text evidence="9">Protein modification; lipoprotein biosynthesis (signal peptide cleavage).</text>
</comment>
<dbReference type="PANTHER" id="PTHR33695:SF1">
    <property type="entry name" value="LIPOPROTEIN SIGNAL PEPTIDASE"/>
    <property type="match status" value="1"/>
</dbReference>